<feature type="compositionally biased region" description="Basic residues" evidence="1">
    <location>
        <begin position="153"/>
        <end position="172"/>
    </location>
</feature>
<evidence type="ECO:0000313" key="3">
    <source>
        <dbReference type="Proteomes" id="UP000015106"/>
    </source>
</evidence>
<reference evidence="2" key="2">
    <citation type="submission" date="2018-03" db="EMBL/GenBank/DDBJ databases">
        <title>The Triticum urartu genome reveals the dynamic nature of wheat genome evolution.</title>
        <authorList>
            <person name="Ling H."/>
            <person name="Ma B."/>
            <person name="Shi X."/>
            <person name="Liu H."/>
            <person name="Dong L."/>
            <person name="Sun H."/>
            <person name="Cao Y."/>
            <person name="Gao Q."/>
            <person name="Zheng S."/>
            <person name="Li Y."/>
            <person name="Yu Y."/>
            <person name="Du H."/>
            <person name="Qi M."/>
            <person name="Li Y."/>
            <person name="Yu H."/>
            <person name="Cui Y."/>
            <person name="Wang N."/>
            <person name="Chen C."/>
            <person name="Wu H."/>
            <person name="Zhao Y."/>
            <person name="Zhang J."/>
            <person name="Li Y."/>
            <person name="Zhou W."/>
            <person name="Zhang B."/>
            <person name="Hu W."/>
            <person name="Eijk M."/>
            <person name="Tang J."/>
            <person name="Witsenboer H."/>
            <person name="Zhao S."/>
            <person name="Li Z."/>
            <person name="Zhang A."/>
            <person name="Wang D."/>
            <person name="Liang C."/>
        </authorList>
    </citation>
    <scope>NUCLEOTIDE SEQUENCE [LARGE SCALE GENOMIC DNA]</scope>
    <source>
        <strain evidence="2">cv. G1812</strain>
    </source>
</reference>
<organism evidence="2 3">
    <name type="scientific">Triticum urartu</name>
    <name type="common">Red wild einkorn</name>
    <name type="synonym">Crithodium urartu</name>
    <dbReference type="NCBI Taxonomy" id="4572"/>
    <lineage>
        <taxon>Eukaryota</taxon>
        <taxon>Viridiplantae</taxon>
        <taxon>Streptophyta</taxon>
        <taxon>Embryophyta</taxon>
        <taxon>Tracheophyta</taxon>
        <taxon>Spermatophyta</taxon>
        <taxon>Magnoliopsida</taxon>
        <taxon>Liliopsida</taxon>
        <taxon>Poales</taxon>
        <taxon>Poaceae</taxon>
        <taxon>BOP clade</taxon>
        <taxon>Pooideae</taxon>
        <taxon>Triticodae</taxon>
        <taxon>Triticeae</taxon>
        <taxon>Triticinae</taxon>
        <taxon>Triticum</taxon>
    </lineage>
</organism>
<dbReference type="AlphaFoldDB" id="A0A8R7TZQ0"/>
<dbReference type="Proteomes" id="UP000015106">
    <property type="component" value="Chromosome 3"/>
</dbReference>
<feature type="region of interest" description="Disordered" evidence="1">
    <location>
        <begin position="138"/>
        <end position="217"/>
    </location>
</feature>
<feature type="region of interest" description="Disordered" evidence="1">
    <location>
        <begin position="49"/>
        <end position="96"/>
    </location>
</feature>
<gene>
    <name evidence="2" type="primary">LOC125545350</name>
</gene>
<dbReference type="Gramene" id="TuG1812G0300004104.01.T01">
    <property type="protein sequence ID" value="TuG1812G0300004104.01.T01.cds437852"/>
    <property type="gene ID" value="TuG1812G0300004104.01"/>
</dbReference>
<name>A0A8R7TZQ0_TRIUA</name>
<dbReference type="EnsemblPlants" id="TuG1812G0300004104.01.T01">
    <property type="protein sequence ID" value="TuG1812G0300004104.01.T01.cds437852"/>
    <property type="gene ID" value="TuG1812G0300004104.01"/>
</dbReference>
<feature type="region of interest" description="Disordered" evidence="1">
    <location>
        <begin position="290"/>
        <end position="326"/>
    </location>
</feature>
<feature type="compositionally biased region" description="Basic residues" evidence="1">
    <location>
        <begin position="69"/>
        <end position="78"/>
    </location>
</feature>
<reference evidence="2" key="3">
    <citation type="submission" date="2022-06" db="UniProtKB">
        <authorList>
            <consortium name="EnsemblPlants"/>
        </authorList>
    </citation>
    <scope>IDENTIFICATION</scope>
</reference>
<keyword evidence="3" id="KW-1185">Reference proteome</keyword>
<proteinExistence type="predicted"/>
<reference evidence="3" key="1">
    <citation type="journal article" date="2013" name="Nature">
        <title>Draft genome of the wheat A-genome progenitor Triticum urartu.</title>
        <authorList>
            <person name="Ling H.Q."/>
            <person name="Zhao S."/>
            <person name="Liu D."/>
            <person name="Wang J."/>
            <person name="Sun H."/>
            <person name="Zhang C."/>
            <person name="Fan H."/>
            <person name="Li D."/>
            <person name="Dong L."/>
            <person name="Tao Y."/>
            <person name="Gao C."/>
            <person name="Wu H."/>
            <person name="Li Y."/>
            <person name="Cui Y."/>
            <person name="Guo X."/>
            <person name="Zheng S."/>
            <person name="Wang B."/>
            <person name="Yu K."/>
            <person name="Liang Q."/>
            <person name="Yang W."/>
            <person name="Lou X."/>
            <person name="Chen J."/>
            <person name="Feng M."/>
            <person name="Jian J."/>
            <person name="Zhang X."/>
            <person name="Luo G."/>
            <person name="Jiang Y."/>
            <person name="Liu J."/>
            <person name="Wang Z."/>
            <person name="Sha Y."/>
            <person name="Zhang B."/>
            <person name="Wu H."/>
            <person name="Tang D."/>
            <person name="Shen Q."/>
            <person name="Xue P."/>
            <person name="Zou S."/>
            <person name="Wang X."/>
            <person name="Liu X."/>
            <person name="Wang F."/>
            <person name="Yang Y."/>
            <person name="An X."/>
            <person name="Dong Z."/>
            <person name="Zhang K."/>
            <person name="Zhang X."/>
            <person name="Luo M.C."/>
            <person name="Dvorak J."/>
            <person name="Tong Y."/>
            <person name="Wang J."/>
            <person name="Yang H."/>
            <person name="Li Z."/>
            <person name="Wang D."/>
            <person name="Zhang A."/>
            <person name="Wang J."/>
        </authorList>
    </citation>
    <scope>NUCLEOTIDE SEQUENCE</scope>
    <source>
        <strain evidence="3">cv. G1812</strain>
    </source>
</reference>
<protein>
    <submittedName>
        <fullName evidence="2">Uncharacterized protein</fullName>
    </submittedName>
</protein>
<accession>A0A8R7TZQ0</accession>
<evidence type="ECO:0000256" key="1">
    <source>
        <dbReference type="SAM" id="MobiDB-lite"/>
    </source>
</evidence>
<feature type="compositionally biased region" description="Basic and acidic residues" evidence="1">
    <location>
        <begin position="79"/>
        <end position="88"/>
    </location>
</feature>
<evidence type="ECO:0000313" key="2">
    <source>
        <dbReference type="EnsemblPlants" id="TuG1812G0300004104.01.T01.cds437852"/>
    </source>
</evidence>
<feature type="compositionally biased region" description="Basic residues" evidence="1">
    <location>
        <begin position="192"/>
        <end position="205"/>
    </location>
</feature>
<sequence>MVSRGTNQRSHGAAASAHLAGFYWLYIHVPRTFSSIVAPFQVSSFQQNKDGEQSVSGNAVAHCGDNGRTGRRGARGRHRDLLGPERQRGHAGAGVRDGELQVRQRGLPLHLREGPEAAAEPGRALRPGDQRLVHLRGRRRQGLPEPRHQGSALHRRWRRQLRPLVRRRRQAGRRVPLGQLPRRHVDDEAPRRRGAGRRRLRHRERRERALGRPGAGAQEVLREGERLQAGVPGGGAAVPVPGRDARRARRRARHGALRLRVGAVLQQPAVPVHQGRRGGQPGERVAEVGVDTGAPGVPGAPGGARGRRQRVRGAERPGVRGAAGGAEVAEVRRDHAVVEVLRWADGVQR</sequence>